<protein>
    <submittedName>
        <fullName evidence="1">Uncharacterized protein</fullName>
    </submittedName>
</protein>
<gene>
    <name evidence="1" type="ORF">V6N11_059621</name>
</gene>
<keyword evidence="2" id="KW-1185">Reference proteome</keyword>
<proteinExistence type="predicted"/>
<organism evidence="1 2">
    <name type="scientific">Hibiscus sabdariffa</name>
    <name type="common">roselle</name>
    <dbReference type="NCBI Taxonomy" id="183260"/>
    <lineage>
        <taxon>Eukaryota</taxon>
        <taxon>Viridiplantae</taxon>
        <taxon>Streptophyta</taxon>
        <taxon>Embryophyta</taxon>
        <taxon>Tracheophyta</taxon>
        <taxon>Spermatophyta</taxon>
        <taxon>Magnoliopsida</taxon>
        <taxon>eudicotyledons</taxon>
        <taxon>Gunneridae</taxon>
        <taxon>Pentapetalae</taxon>
        <taxon>rosids</taxon>
        <taxon>malvids</taxon>
        <taxon>Malvales</taxon>
        <taxon>Malvaceae</taxon>
        <taxon>Malvoideae</taxon>
        <taxon>Hibiscus</taxon>
    </lineage>
</organism>
<name>A0ABR2NXZ8_9ROSI</name>
<evidence type="ECO:0000313" key="1">
    <source>
        <dbReference type="EMBL" id="KAK8980928.1"/>
    </source>
</evidence>
<accession>A0ABR2NXZ8</accession>
<sequence length="98" mass="11007">MPLAAFGIELSLLSSESHSLKSLEELMDAAKLQKPPCPIEVENRFLCIEVDFAWFFLLCQRLNDNIRSCNDLCLVHVFLAVKEPTIELSLLLCEVGIA</sequence>
<evidence type="ECO:0000313" key="2">
    <source>
        <dbReference type="Proteomes" id="UP001396334"/>
    </source>
</evidence>
<reference evidence="1 2" key="1">
    <citation type="journal article" date="2024" name="G3 (Bethesda)">
        <title>Genome assembly of Hibiscus sabdariffa L. provides insights into metabolisms of medicinal natural products.</title>
        <authorList>
            <person name="Kim T."/>
        </authorList>
    </citation>
    <scope>NUCLEOTIDE SEQUENCE [LARGE SCALE GENOMIC DNA]</scope>
    <source>
        <strain evidence="1">TK-2024</strain>
        <tissue evidence="1">Old leaves</tissue>
    </source>
</reference>
<dbReference type="Proteomes" id="UP001396334">
    <property type="component" value="Unassembled WGS sequence"/>
</dbReference>
<dbReference type="EMBL" id="JBBPBN010000090">
    <property type="protein sequence ID" value="KAK8980928.1"/>
    <property type="molecule type" value="Genomic_DNA"/>
</dbReference>
<comment type="caution">
    <text evidence="1">The sequence shown here is derived from an EMBL/GenBank/DDBJ whole genome shotgun (WGS) entry which is preliminary data.</text>
</comment>